<dbReference type="AlphaFoldDB" id="W6M8I4"/>
<feature type="compositionally biased region" description="Basic and acidic residues" evidence="3">
    <location>
        <begin position="218"/>
        <end position="242"/>
    </location>
</feature>
<evidence type="ECO:0000256" key="3">
    <source>
        <dbReference type="SAM" id="MobiDB-lite"/>
    </source>
</evidence>
<organism evidence="5 6">
    <name type="scientific">Candidatus Competibacter denitrificans Run_A_D11</name>
    <dbReference type="NCBI Taxonomy" id="1400863"/>
    <lineage>
        <taxon>Bacteria</taxon>
        <taxon>Pseudomonadati</taxon>
        <taxon>Pseudomonadota</taxon>
        <taxon>Gammaproteobacteria</taxon>
        <taxon>Candidatus Competibacteraceae</taxon>
        <taxon>Candidatus Competibacter</taxon>
    </lineage>
</organism>
<sequence>MKAMILAAGRGERMRPLTDHTPKPLLPVAGKPLIAHHLDALRAAGITDLVINTGHLGERLPATLGDGRDWGVHIAYSPEPPDALETGGGIFQALPLLGSQPFLVVNGDIWTDYPFAALKEASVGLAHLVLVDNPPQHPTGDFGWLAETGRVSLSGAPRLTFSGVSVLRPELFADCAAGRFPLGPLLRQAIAADRVTGEYYAGAWRDIGTPQRLAELDSELRERDSTKNAKALDSRCGMDRKSQPGVGYNGARTHSSPE</sequence>
<accession>W6M8I4</accession>
<gene>
    <name evidence="5" type="ORF">BN873_90037</name>
</gene>
<dbReference type="Pfam" id="PF00483">
    <property type="entry name" value="NTP_transferase"/>
    <property type="match status" value="1"/>
</dbReference>
<dbReference type="OrthoDB" id="9788272at2"/>
<dbReference type="SUPFAM" id="SSF53448">
    <property type="entry name" value="Nucleotide-diphospho-sugar transferases"/>
    <property type="match status" value="1"/>
</dbReference>
<dbReference type="NCBIfam" id="NF045761">
    <property type="entry name" value="NAMPUrTaseMurU"/>
    <property type="match status" value="1"/>
</dbReference>
<evidence type="ECO:0000256" key="2">
    <source>
        <dbReference type="ARBA" id="ARBA00022695"/>
    </source>
</evidence>
<comment type="caution">
    <text evidence="5">The sequence shown here is derived from an EMBL/GenBank/DDBJ whole genome shotgun (WGS) entry which is preliminary data.</text>
</comment>
<keyword evidence="2" id="KW-0548">Nucleotidyltransferase</keyword>
<dbReference type="PANTHER" id="PTHR43584:SF8">
    <property type="entry name" value="N-ACETYLMURAMATE ALPHA-1-PHOSPHATE URIDYLYLTRANSFERASE"/>
    <property type="match status" value="1"/>
</dbReference>
<dbReference type="GO" id="GO:0016779">
    <property type="term" value="F:nucleotidyltransferase activity"/>
    <property type="evidence" value="ECO:0007669"/>
    <property type="project" value="UniProtKB-KW"/>
</dbReference>
<dbReference type="InterPro" id="IPR005835">
    <property type="entry name" value="NTP_transferase_dom"/>
</dbReference>
<keyword evidence="1 5" id="KW-0808">Transferase</keyword>
<evidence type="ECO:0000313" key="5">
    <source>
        <dbReference type="EMBL" id="CDI04286.1"/>
    </source>
</evidence>
<dbReference type="InterPro" id="IPR054790">
    <property type="entry name" value="MurU"/>
</dbReference>
<proteinExistence type="predicted"/>
<dbReference type="RefSeq" id="WP_082161363.1">
    <property type="nucleotide sequence ID" value="NZ_CBTJ020000102.1"/>
</dbReference>
<feature type="region of interest" description="Disordered" evidence="3">
    <location>
        <begin position="218"/>
        <end position="258"/>
    </location>
</feature>
<dbReference type="Gene3D" id="3.90.550.10">
    <property type="entry name" value="Spore Coat Polysaccharide Biosynthesis Protein SpsA, Chain A"/>
    <property type="match status" value="1"/>
</dbReference>
<protein>
    <submittedName>
        <fullName evidence="5">Nucleotidyl transferase</fullName>
    </submittedName>
</protein>
<evidence type="ECO:0000313" key="6">
    <source>
        <dbReference type="Proteomes" id="UP000035760"/>
    </source>
</evidence>
<dbReference type="InterPro" id="IPR050065">
    <property type="entry name" value="GlmU-like"/>
</dbReference>
<dbReference type="EMBL" id="CBTJ020000102">
    <property type="protein sequence ID" value="CDI04286.1"/>
    <property type="molecule type" value="Genomic_DNA"/>
</dbReference>
<evidence type="ECO:0000256" key="1">
    <source>
        <dbReference type="ARBA" id="ARBA00022679"/>
    </source>
</evidence>
<reference evidence="5" key="2">
    <citation type="submission" date="2014-03" db="EMBL/GenBank/DDBJ databases">
        <title>Candidatus Competibacter-lineage genomes retrieved from metagenomes reveal functional metabolic diversity.</title>
        <authorList>
            <person name="McIlroy S.J."/>
            <person name="Albertsen M."/>
            <person name="Andresen E.K."/>
            <person name="Saunders A.M."/>
            <person name="Kristiansen R."/>
            <person name="Stokholm-Bjerregaard M."/>
            <person name="Nielsen K.L."/>
            <person name="Nielsen P.H."/>
        </authorList>
    </citation>
    <scope>NUCLEOTIDE SEQUENCE</scope>
    <source>
        <strain evidence="5">Run_A_D11</strain>
    </source>
</reference>
<dbReference type="STRING" id="1400863.BN873_90037"/>
<keyword evidence="6" id="KW-1185">Reference proteome</keyword>
<dbReference type="PANTHER" id="PTHR43584">
    <property type="entry name" value="NUCLEOTIDYL TRANSFERASE"/>
    <property type="match status" value="1"/>
</dbReference>
<evidence type="ECO:0000259" key="4">
    <source>
        <dbReference type="Pfam" id="PF00483"/>
    </source>
</evidence>
<dbReference type="Proteomes" id="UP000035760">
    <property type="component" value="Unassembled WGS sequence"/>
</dbReference>
<feature type="domain" description="Nucleotidyl transferase" evidence="4">
    <location>
        <begin position="2"/>
        <end position="144"/>
    </location>
</feature>
<dbReference type="CDD" id="cd06422">
    <property type="entry name" value="NTP_transferase_like_1"/>
    <property type="match status" value="1"/>
</dbReference>
<name>W6M8I4_9GAMM</name>
<reference evidence="5" key="1">
    <citation type="submission" date="2013-07" db="EMBL/GenBank/DDBJ databases">
        <authorList>
            <person name="McIlroy S."/>
        </authorList>
    </citation>
    <scope>NUCLEOTIDE SEQUENCE [LARGE SCALE GENOMIC DNA]</scope>
    <source>
        <strain evidence="5">Run_A_D11</strain>
    </source>
</reference>
<dbReference type="InterPro" id="IPR029044">
    <property type="entry name" value="Nucleotide-diphossugar_trans"/>
</dbReference>